<keyword evidence="3" id="KW-1185">Reference proteome</keyword>
<evidence type="ECO:0000313" key="3">
    <source>
        <dbReference type="Proteomes" id="UP001597034"/>
    </source>
</evidence>
<gene>
    <name evidence="2" type="ORF">ACFSBL_09550</name>
</gene>
<proteinExistence type="predicted"/>
<protein>
    <submittedName>
        <fullName evidence="2">Uncharacterized protein</fullName>
    </submittedName>
</protein>
<organism evidence="2 3">
    <name type="scientific">Haloarchaeobius litoreus</name>
    <dbReference type="NCBI Taxonomy" id="755306"/>
    <lineage>
        <taxon>Archaea</taxon>
        <taxon>Methanobacteriati</taxon>
        <taxon>Methanobacteriota</taxon>
        <taxon>Stenosarchaea group</taxon>
        <taxon>Halobacteria</taxon>
        <taxon>Halobacteriales</taxon>
        <taxon>Halorubellaceae</taxon>
        <taxon>Haloarchaeobius</taxon>
    </lineage>
</organism>
<dbReference type="RefSeq" id="WP_256398547.1">
    <property type="nucleotide sequence ID" value="NZ_JANHJR010000001.1"/>
</dbReference>
<feature type="region of interest" description="Disordered" evidence="1">
    <location>
        <begin position="26"/>
        <end position="46"/>
    </location>
</feature>
<comment type="caution">
    <text evidence="2">The sequence shown here is derived from an EMBL/GenBank/DDBJ whole genome shotgun (WGS) entry which is preliminary data.</text>
</comment>
<dbReference type="EMBL" id="JBHUDO010000002">
    <property type="protein sequence ID" value="MFD1645927.1"/>
    <property type="molecule type" value="Genomic_DNA"/>
</dbReference>
<dbReference type="AlphaFoldDB" id="A0ABD6DKR9"/>
<name>A0ABD6DKR9_9EURY</name>
<reference evidence="2 3" key="1">
    <citation type="journal article" date="2019" name="Int. J. Syst. Evol. Microbiol.">
        <title>The Global Catalogue of Microorganisms (GCM) 10K type strain sequencing project: providing services to taxonomists for standard genome sequencing and annotation.</title>
        <authorList>
            <consortium name="The Broad Institute Genomics Platform"/>
            <consortium name="The Broad Institute Genome Sequencing Center for Infectious Disease"/>
            <person name="Wu L."/>
            <person name="Ma J."/>
        </authorList>
    </citation>
    <scope>NUCLEOTIDE SEQUENCE [LARGE SCALE GENOMIC DNA]</scope>
    <source>
        <strain evidence="2 3">CGMCC 1.10390</strain>
    </source>
</reference>
<evidence type="ECO:0000256" key="1">
    <source>
        <dbReference type="SAM" id="MobiDB-lite"/>
    </source>
</evidence>
<dbReference type="Proteomes" id="UP001597034">
    <property type="component" value="Unassembled WGS sequence"/>
</dbReference>
<feature type="compositionally biased region" description="Basic and acidic residues" evidence="1">
    <location>
        <begin position="26"/>
        <end position="39"/>
    </location>
</feature>
<sequence>MRQESIFTTEPVEPARRDSVFAADPDATRTRAETAREGGTDVDPVLDNTAPFARRFDAATSVLELEPTTLDFETPTVTRMRVESAAGEATGEPEAVVEAAREFLVDVVCEPSAYPLEL</sequence>
<evidence type="ECO:0000313" key="2">
    <source>
        <dbReference type="EMBL" id="MFD1645927.1"/>
    </source>
</evidence>
<accession>A0ABD6DKR9</accession>